<dbReference type="Pfam" id="PF01370">
    <property type="entry name" value="Epimerase"/>
    <property type="match status" value="1"/>
</dbReference>
<evidence type="ECO:0000313" key="2">
    <source>
        <dbReference type="EMBL" id="MBU3062522.1"/>
    </source>
</evidence>
<comment type="caution">
    <text evidence="2">The sequence shown here is derived from an EMBL/GenBank/DDBJ whole genome shotgun (WGS) entry which is preliminary data.</text>
</comment>
<evidence type="ECO:0000313" key="4">
    <source>
        <dbReference type="Proteomes" id="UP000733379"/>
    </source>
</evidence>
<organism evidence="2 4">
    <name type="scientific">Nocardia albiluteola</name>
    <dbReference type="NCBI Taxonomy" id="2842303"/>
    <lineage>
        <taxon>Bacteria</taxon>
        <taxon>Bacillati</taxon>
        <taxon>Actinomycetota</taxon>
        <taxon>Actinomycetes</taxon>
        <taxon>Mycobacteriales</taxon>
        <taxon>Nocardiaceae</taxon>
        <taxon>Nocardia</taxon>
    </lineage>
</organism>
<dbReference type="Gene3D" id="3.40.50.720">
    <property type="entry name" value="NAD(P)-binding Rossmann-like Domain"/>
    <property type="match status" value="1"/>
</dbReference>
<reference evidence="2 4" key="1">
    <citation type="submission" date="2021-06" db="EMBL/GenBank/DDBJ databases">
        <title>Actinomycetes sequencing.</title>
        <authorList>
            <person name="Shan Q."/>
        </authorList>
    </citation>
    <scope>NUCLEOTIDE SEQUENCE [LARGE SCALE GENOMIC DNA]</scope>
    <source>
        <strain evidence="2 4">NEAU-G5</strain>
    </source>
</reference>
<dbReference type="PANTHER" id="PTHR48079">
    <property type="entry name" value="PROTEIN YEEZ"/>
    <property type="match status" value="1"/>
</dbReference>
<evidence type="ECO:0000313" key="3">
    <source>
        <dbReference type="EMBL" id="MBU3065644.1"/>
    </source>
</evidence>
<protein>
    <submittedName>
        <fullName evidence="2">NAD-dependent epimerase/dehydratase family protein</fullName>
    </submittedName>
</protein>
<dbReference type="InterPro" id="IPR036291">
    <property type="entry name" value="NAD(P)-bd_dom_sf"/>
</dbReference>
<sequence>MRVLIAGATGYLGSVVAERLSNAGHDVVALVRPGRAAPAHGYEQRTGDLTDPDSLATAVTPDIGAVIHAGVPTGDAAVDAAAVDALSEPLHGTGRPFVYTSGVWVLGATGHETADEHFPVNPIPIVGYRPGIEQRVLDLAAAGVRSTVIRPGIIHGRGGGIPALLIDLARKHGAPLMIGDATVRWPMVHIEDLGDLFREVVEHAPARTMWHGVTQSAVPVRELTAAAGAAAGVLTAPTVWPLSEARAELGGAFADALALDQSVSGEAARERFGWRPHGLDAITDLRSGSYR</sequence>
<feature type="domain" description="NAD-dependent epimerase/dehydratase" evidence="1">
    <location>
        <begin position="3"/>
        <end position="203"/>
    </location>
</feature>
<dbReference type="InterPro" id="IPR051783">
    <property type="entry name" value="NAD(P)-dependent_oxidoreduct"/>
</dbReference>
<dbReference type="EMBL" id="JAHKNI010000011">
    <property type="protein sequence ID" value="MBU3065644.1"/>
    <property type="molecule type" value="Genomic_DNA"/>
</dbReference>
<dbReference type="InterPro" id="IPR001509">
    <property type="entry name" value="Epimerase_deHydtase"/>
</dbReference>
<dbReference type="SUPFAM" id="SSF51735">
    <property type="entry name" value="NAD(P)-binding Rossmann-fold domains"/>
    <property type="match status" value="1"/>
</dbReference>
<dbReference type="EMBL" id="JAHKNI010000004">
    <property type="protein sequence ID" value="MBU3062522.1"/>
    <property type="molecule type" value="Genomic_DNA"/>
</dbReference>
<evidence type="ECO:0000259" key="1">
    <source>
        <dbReference type="Pfam" id="PF01370"/>
    </source>
</evidence>
<keyword evidence="4" id="KW-1185">Reference proteome</keyword>
<accession>A0ABS6AWW1</accession>
<dbReference type="PANTHER" id="PTHR48079:SF6">
    <property type="entry name" value="NAD(P)-BINDING DOMAIN-CONTAINING PROTEIN-RELATED"/>
    <property type="match status" value="1"/>
</dbReference>
<name>A0ABS6AWW1_9NOCA</name>
<dbReference type="Proteomes" id="UP000733379">
    <property type="component" value="Unassembled WGS sequence"/>
</dbReference>
<gene>
    <name evidence="2" type="ORF">KO481_13440</name>
    <name evidence="3" type="ORF">KO481_29470</name>
</gene>
<proteinExistence type="predicted"/>
<dbReference type="RefSeq" id="WP_215917446.1">
    <property type="nucleotide sequence ID" value="NZ_JAHKNI010000004.1"/>
</dbReference>